<accession>Q1MXJ4</accession>
<feature type="domain" description="RCK C-terminal" evidence="9">
    <location>
        <begin position="369"/>
        <end position="454"/>
    </location>
</feature>
<reference evidence="10 11" key="1">
    <citation type="submission" date="2006-03" db="EMBL/GenBank/DDBJ databases">
        <authorList>
            <person name="Pinhassi J."/>
            <person name="Pedros-Alio C."/>
            <person name="Ferriera S."/>
            <person name="Johnson J."/>
            <person name="Kravitz S."/>
            <person name="Halpern A."/>
            <person name="Remington K."/>
            <person name="Beeson K."/>
            <person name="Tran B."/>
            <person name="Rogers Y.-H."/>
            <person name="Friedman R."/>
            <person name="Venter J.C."/>
        </authorList>
    </citation>
    <scope>NUCLEOTIDE SEQUENCE [LARGE SCALE GENOMIC DNA]</scope>
    <source>
        <strain evidence="10 11">RED65</strain>
    </source>
</reference>
<evidence type="ECO:0000256" key="7">
    <source>
        <dbReference type="ARBA" id="ARBA00023065"/>
    </source>
</evidence>
<name>Q1MXJ4_9GAMM</name>
<dbReference type="InterPro" id="IPR050721">
    <property type="entry name" value="Trk_Ktr_HKT_K-transport"/>
</dbReference>
<gene>
    <name evidence="10" type="ORF">RED65_08624</name>
</gene>
<keyword evidence="3" id="KW-0633">Potassium transport</keyword>
<dbReference type="SUPFAM" id="SSF51735">
    <property type="entry name" value="NAD(P)-binding Rossmann-fold domains"/>
    <property type="match status" value="2"/>
</dbReference>
<dbReference type="SUPFAM" id="SSF116726">
    <property type="entry name" value="TrkA C-terminal domain-like"/>
    <property type="match status" value="2"/>
</dbReference>
<keyword evidence="5" id="KW-0630">Potassium</keyword>
<dbReference type="PANTHER" id="PTHR43833">
    <property type="entry name" value="POTASSIUM CHANNEL PROTEIN 2-RELATED-RELATED"/>
    <property type="match status" value="1"/>
</dbReference>
<dbReference type="Gene3D" id="3.30.70.1450">
    <property type="entry name" value="Regulator of K+ conductance, C-terminal domain"/>
    <property type="match status" value="2"/>
</dbReference>
<keyword evidence="7" id="KW-0406">Ion transport</keyword>
<dbReference type="RefSeq" id="WP_007019269.1">
    <property type="nucleotide sequence ID" value="NZ_CH724122.1"/>
</dbReference>
<dbReference type="HOGENOM" id="CLU_046525_0_2_6"/>
<dbReference type="InterPro" id="IPR036291">
    <property type="entry name" value="NAD(P)-bd_dom_sf"/>
</dbReference>
<dbReference type="Gene3D" id="3.40.50.720">
    <property type="entry name" value="NAD(P)-binding Rossmann-like Domain"/>
    <property type="match status" value="2"/>
</dbReference>
<dbReference type="InterPro" id="IPR036721">
    <property type="entry name" value="RCK_C_sf"/>
</dbReference>
<dbReference type="Pfam" id="PF02254">
    <property type="entry name" value="TrkA_N"/>
    <property type="match status" value="2"/>
</dbReference>
<dbReference type="NCBIfam" id="NF007032">
    <property type="entry name" value="PRK09496.1-4"/>
    <property type="match status" value="1"/>
</dbReference>
<proteinExistence type="predicted"/>
<dbReference type="EMBL" id="AAQH01000040">
    <property type="protein sequence ID" value="EAT10699.1"/>
    <property type="molecule type" value="Genomic_DNA"/>
</dbReference>
<dbReference type="NCBIfam" id="NF007031">
    <property type="entry name" value="PRK09496.1-2"/>
    <property type="match status" value="1"/>
</dbReference>
<dbReference type="PANTHER" id="PTHR43833:SF5">
    <property type="entry name" value="TRK SYSTEM POTASSIUM UPTAKE PROTEIN TRKA"/>
    <property type="match status" value="1"/>
</dbReference>
<evidence type="ECO:0000313" key="11">
    <source>
        <dbReference type="Proteomes" id="UP000004263"/>
    </source>
</evidence>
<dbReference type="GO" id="GO:0005886">
    <property type="term" value="C:plasma membrane"/>
    <property type="evidence" value="ECO:0007669"/>
    <property type="project" value="InterPro"/>
</dbReference>
<keyword evidence="2" id="KW-0813">Transport</keyword>
<evidence type="ECO:0000256" key="2">
    <source>
        <dbReference type="ARBA" id="ARBA00022448"/>
    </source>
</evidence>
<keyword evidence="6" id="KW-0520">NAD</keyword>
<evidence type="ECO:0000256" key="5">
    <source>
        <dbReference type="ARBA" id="ARBA00022958"/>
    </source>
</evidence>
<evidence type="ECO:0000313" key="10">
    <source>
        <dbReference type="EMBL" id="EAT10699.1"/>
    </source>
</evidence>
<dbReference type="InterPro" id="IPR003148">
    <property type="entry name" value="RCK_N"/>
</dbReference>
<evidence type="ECO:0000256" key="1">
    <source>
        <dbReference type="ARBA" id="ARBA00017378"/>
    </source>
</evidence>
<dbReference type="OrthoDB" id="9775180at2"/>
<evidence type="ECO:0000256" key="6">
    <source>
        <dbReference type="ARBA" id="ARBA00023027"/>
    </source>
</evidence>
<keyword evidence="11" id="KW-1185">Reference proteome</keyword>
<feature type="domain" description="RCK N-terminal" evidence="8">
    <location>
        <begin position="232"/>
        <end position="349"/>
    </location>
</feature>
<dbReference type="FunFam" id="3.30.70.1450:FF:000001">
    <property type="entry name" value="Trk system potassium transporter TrkA"/>
    <property type="match status" value="1"/>
</dbReference>
<keyword evidence="4" id="KW-0677">Repeat</keyword>
<dbReference type="STRING" id="207949.RED65_08624"/>
<dbReference type="NCBIfam" id="NF007039">
    <property type="entry name" value="PRK09496.3-2"/>
    <property type="match status" value="1"/>
</dbReference>
<feature type="domain" description="RCK N-terminal" evidence="8">
    <location>
        <begin position="1"/>
        <end position="122"/>
    </location>
</feature>
<dbReference type="PROSITE" id="PS51201">
    <property type="entry name" value="RCK_N"/>
    <property type="match status" value="2"/>
</dbReference>
<feature type="domain" description="RCK C-terminal" evidence="9">
    <location>
        <begin position="142"/>
        <end position="227"/>
    </location>
</feature>
<dbReference type="FunFam" id="3.40.50.720:FF:000042">
    <property type="entry name" value="Trk system potassium transporter TrkA"/>
    <property type="match status" value="1"/>
</dbReference>
<dbReference type="AlphaFoldDB" id="Q1MXJ4"/>
<dbReference type="NCBIfam" id="NF007030">
    <property type="entry name" value="PRK09496.1-1"/>
    <property type="match status" value="1"/>
</dbReference>
<dbReference type="FunFam" id="3.40.50.720:FF:000027">
    <property type="entry name" value="Trk system potassium transporter TrkA"/>
    <property type="match status" value="1"/>
</dbReference>
<sequence length="459" mass="50878">MKIIILGAGQVGGTLAEHLATEGNDITVVDTDAARLKELQNRLDIRTVRGKASFPHVLEQAGGDDADMLVAVTNSDEVNMVACQVAHSVFQTPTKISRIRAQEYTHYDQLFGNHAVPIDVFISPELVVTNYIKRLIEFPGTLQVLDFANNKAKLVGVRAYYGGPLVGQELRYLREHLKSDVDTRVAAIYRRGRAILPQADTIIEVDDEVFFIADKRNIRTVMAELRRSEKPYKKIIIAGGGNIGARLAQTLEPFYNVKLIDHNRNRCERLSEKVKSKTIIINGSATDKELLLETNIENADVFCALTNDDEVNVMSSMLAKQLGARKVMTLINKAQYVDLVQGQGIDIAISPSQTTIGSLLTHVRRGDVANVHSLRRGAAEAIEAIAHGDRNTSKVVGRRLDEIDLPEGTTIGAIVRQDEVLIAHGYVVIESDDHVILFVLDKKRIPEVERLFQVELGFF</sequence>
<comment type="caution">
    <text evidence="10">The sequence shown here is derived from an EMBL/GenBank/DDBJ whole genome shotgun (WGS) entry which is preliminary data.</text>
</comment>
<dbReference type="InterPro" id="IPR006036">
    <property type="entry name" value="K_uptake_TrkA"/>
</dbReference>
<dbReference type="PROSITE" id="PS51202">
    <property type="entry name" value="RCK_C"/>
    <property type="match status" value="2"/>
</dbReference>
<dbReference type="PRINTS" id="PR00335">
    <property type="entry name" value="KUPTAKETRKA"/>
</dbReference>
<dbReference type="Proteomes" id="UP000004263">
    <property type="component" value="Unassembled WGS sequence"/>
</dbReference>
<dbReference type="GO" id="GO:0015079">
    <property type="term" value="F:potassium ion transmembrane transporter activity"/>
    <property type="evidence" value="ECO:0007669"/>
    <property type="project" value="InterPro"/>
</dbReference>
<evidence type="ECO:0000259" key="8">
    <source>
        <dbReference type="PROSITE" id="PS51201"/>
    </source>
</evidence>
<evidence type="ECO:0000256" key="4">
    <source>
        <dbReference type="ARBA" id="ARBA00022737"/>
    </source>
</evidence>
<organism evidence="10 11">
    <name type="scientific">Bermanella marisrubri</name>
    <dbReference type="NCBI Taxonomy" id="207949"/>
    <lineage>
        <taxon>Bacteria</taxon>
        <taxon>Pseudomonadati</taxon>
        <taxon>Pseudomonadota</taxon>
        <taxon>Gammaproteobacteria</taxon>
        <taxon>Oceanospirillales</taxon>
        <taxon>Oceanospirillaceae</taxon>
        <taxon>Bermanella</taxon>
    </lineage>
</organism>
<dbReference type="Pfam" id="PF02080">
    <property type="entry name" value="TrkA_C"/>
    <property type="match status" value="2"/>
</dbReference>
<dbReference type="InterPro" id="IPR006037">
    <property type="entry name" value="RCK_C"/>
</dbReference>
<protein>
    <recommendedName>
        <fullName evidence="1">Trk system potassium uptake protein TrkA</fullName>
    </recommendedName>
</protein>
<evidence type="ECO:0000256" key="3">
    <source>
        <dbReference type="ARBA" id="ARBA00022538"/>
    </source>
</evidence>
<evidence type="ECO:0000259" key="9">
    <source>
        <dbReference type="PROSITE" id="PS51202"/>
    </source>
</evidence>